<dbReference type="Proteomes" id="UP001164539">
    <property type="component" value="Chromosome 6"/>
</dbReference>
<accession>A0ACC1XY81</accession>
<evidence type="ECO:0000313" key="1">
    <source>
        <dbReference type="EMBL" id="KAJ4716425.1"/>
    </source>
</evidence>
<comment type="caution">
    <text evidence="1">The sequence shown here is derived from an EMBL/GenBank/DDBJ whole genome shotgun (WGS) entry which is preliminary data.</text>
</comment>
<dbReference type="EMBL" id="CM051399">
    <property type="protein sequence ID" value="KAJ4716425.1"/>
    <property type="molecule type" value="Genomic_DNA"/>
</dbReference>
<name>A0ACC1XY81_MELAZ</name>
<sequence>MAGLFRKILPIVPSSPKRDDDDDPNNIEYSIAIEYTGPLVSYDIPRALPIAVDQIPVAAKVASPLLNDISLPVIQPIVKRTAVEKKRSKEPELSSEHISCNNSSIYSGMSSNGPNLSCKSSTLVDGSNQIGCATGEDCQPKSFNGISSGKFESPDGQDNSSEILDCTIGDECMHKLSDEKSTCKLNSTDCHDNSCVTVNLSDGSKKGANAGFQNGISPANLESTKSSLSSHAHSSKVFSCKDEYYDNEKIPCNVKGLSVVTSMDPNNEKIPDESDYSEAESINVRQEAARHGKKVSRCQCLEKNPSTEMEVCIVCDARYCGNCVPRAMASTPEGRKCVACIGFRIDECIPMSSDGIGSSSKLKSPGCHDDLHATIEVPDDSNGGASAGFQDYMNPETTDSGLSSHGRSSEVFSCKEEDCNKEEMPCHVKKPSVVTFRDPETNEILHEESDYSEVDSICERPRAERQGKKGSCYRCLKGNRFTEKEVCIVCGAKYCCNCVLRAMGSMPEGRKCVTCIGFRVDDAKRGSLGKCSRMLKKLLTEMEVKQIMRSERSCKANQLPPERVFVNNEPLSQKELVVLQSSPNPPKKLKPGYYWYDKVSGFWGKIGQRPCQIISPQLNVGGQIMRNASNGTTNVLMNNREITKRELWMLELAGVQCEGSPHFWVSADGSYQEEGMKNVKGCIWDKSGIKLVCALLSLPTPPDPVNPCTEDGTGINYYEQKVLRKLLLLGEQKSGTSTIYKQAKLLFKIPFSEDERQNIKFMIQSNLYHYIGVLLEGRERFEEESLTDKRKRQVIEDPGPSGQIDDKTTYTIGSRLKAFSDWLIKVMASGNLEAIFPAATREYAPFIDELWKDAAFQATYNRRNELDMLPRVATYFLERAVEISMTDYEPSDMDILYAEGITATNGLSCMEFSYPESPKESSIDSSCHNDPFLRYQLIRLHPSSLGENCKWLEMFEDVDMVMFCVSLTDYDEFFEDCNGVLTNKMLASRQLFETIVTHPIFNQKHFLLLLNKYDMLEEKIEQVPLTRCEWFHDFNPVISHNYRSSSRRNNATSLAQYAFHYIALKFKRLFKGLTDRKLFVSVVTALEPEPVEEALKYAREILKWDEEEPAYTNIESYTDYEASSSC</sequence>
<keyword evidence="2" id="KW-1185">Reference proteome</keyword>
<organism evidence="1 2">
    <name type="scientific">Melia azedarach</name>
    <name type="common">Chinaberry tree</name>
    <dbReference type="NCBI Taxonomy" id="155640"/>
    <lineage>
        <taxon>Eukaryota</taxon>
        <taxon>Viridiplantae</taxon>
        <taxon>Streptophyta</taxon>
        <taxon>Embryophyta</taxon>
        <taxon>Tracheophyta</taxon>
        <taxon>Spermatophyta</taxon>
        <taxon>Magnoliopsida</taxon>
        <taxon>eudicotyledons</taxon>
        <taxon>Gunneridae</taxon>
        <taxon>Pentapetalae</taxon>
        <taxon>rosids</taxon>
        <taxon>malvids</taxon>
        <taxon>Sapindales</taxon>
        <taxon>Meliaceae</taxon>
        <taxon>Melia</taxon>
    </lineage>
</organism>
<evidence type="ECO:0000313" key="2">
    <source>
        <dbReference type="Proteomes" id="UP001164539"/>
    </source>
</evidence>
<gene>
    <name evidence="1" type="ORF">OWV82_011447</name>
</gene>
<reference evidence="1 2" key="1">
    <citation type="journal article" date="2023" name="Science">
        <title>Complex scaffold remodeling in plant triterpene biosynthesis.</title>
        <authorList>
            <person name="De La Pena R."/>
            <person name="Hodgson H."/>
            <person name="Liu J.C."/>
            <person name="Stephenson M.J."/>
            <person name="Martin A.C."/>
            <person name="Owen C."/>
            <person name="Harkess A."/>
            <person name="Leebens-Mack J."/>
            <person name="Jimenez L.E."/>
            <person name="Osbourn A."/>
            <person name="Sattely E.S."/>
        </authorList>
    </citation>
    <scope>NUCLEOTIDE SEQUENCE [LARGE SCALE GENOMIC DNA]</scope>
    <source>
        <strain evidence="2">cv. JPN11</strain>
        <tissue evidence="1">Leaf</tissue>
    </source>
</reference>
<proteinExistence type="predicted"/>
<protein>
    <submittedName>
        <fullName evidence="1">Extra-large guanine nucleotide-binding protein like</fullName>
    </submittedName>
</protein>